<evidence type="ECO:0000313" key="2">
    <source>
        <dbReference type="Proteomes" id="UP001385389"/>
    </source>
</evidence>
<evidence type="ECO:0000313" key="1">
    <source>
        <dbReference type="EMBL" id="WWX21593.1"/>
    </source>
</evidence>
<dbReference type="InterPro" id="IPR029063">
    <property type="entry name" value="SAM-dependent_MTases_sf"/>
</dbReference>
<evidence type="ECO:0008006" key="3">
    <source>
        <dbReference type="Google" id="ProtNLM"/>
    </source>
</evidence>
<dbReference type="Proteomes" id="UP001385389">
    <property type="component" value="Chromosome"/>
</dbReference>
<proteinExistence type="predicted"/>
<dbReference type="RefSeq" id="WP_338667252.1">
    <property type="nucleotide sequence ID" value="NZ_CP146609.1"/>
</dbReference>
<accession>A0ABZ2ISJ9</accession>
<dbReference type="SUPFAM" id="SSF53335">
    <property type="entry name" value="S-adenosyl-L-methionine-dependent methyltransferases"/>
    <property type="match status" value="1"/>
</dbReference>
<name>A0ABZ2ISJ9_9BACT</name>
<keyword evidence="2" id="KW-1185">Reference proteome</keyword>
<sequence length="356" mass="40496">MTVFNDNAIGALEFTVTWQRDGEQHEEWFLGRRVNPVNDIFPRGMREALEGKRAGESVAFTYAPRLCIPRRRDSLVLRLTRDRLRPKTVSGEPIIPRMGRFYPQGHIDGLLDVYPDTLTPFRLVGLDDETFTADRNHPLADVPVTIEAKIQYLEERDTGTYGSLTHWREATCDWGPGMQALLDGEPPDFFHPAFFDRAADLGEDFRPPAPDAAALRNYRRILGRFVKPGMRVLDLSPDSERPTGQYDAAACLCSLEYMDRPVDILRYVAYFLPPGAPVVLAFTEAFDPDRAIRGWRELHPFERMGLALEYLRMAGFTEGLGTVSMRNDWRDREDPAFLKTKGVSDPVFAAYGHKPE</sequence>
<dbReference type="EMBL" id="CP146609">
    <property type="protein sequence ID" value="WWX21593.1"/>
    <property type="molecule type" value="Genomic_DNA"/>
</dbReference>
<dbReference type="InterPro" id="IPR046357">
    <property type="entry name" value="PPIase_dom_sf"/>
</dbReference>
<reference evidence="1 2" key="1">
    <citation type="submission" date="2024-03" db="EMBL/GenBank/DDBJ databases">
        <title>Phenotype and Genome Characterization of a Sulfate-Reducing Bacterium Pseudodesulfovibrio sp. strain 5S69, isolated from Petroleum Reservoir in Tatarstan (Russia).</title>
        <authorList>
            <person name="Bidzhieva S.K."/>
            <person name="Kadnikov V."/>
            <person name="Tourova T.P."/>
            <person name="Samigullina S.R."/>
            <person name="Sokolova D.S."/>
            <person name="Poltaraus A.B."/>
            <person name="Avtukh A.N."/>
            <person name="Tereshina V.M."/>
            <person name="Mardanov A.V."/>
            <person name="Nazina T.N."/>
        </authorList>
    </citation>
    <scope>NUCLEOTIDE SEQUENCE [LARGE SCALE GENOMIC DNA]</scope>
    <source>
        <strain evidence="1 2">5S69</strain>
    </source>
</reference>
<dbReference type="Gene3D" id="3.10.50.40">
    <property type="match status" value="1"/>
</dbReference>
<protein>
    <recommendedName>
        <fullName evidence="3">Methyltransferase type 11</fullName>
    </recommendedName>
</protein>
<organism evidence="1 2">
    <name type="scientific">Pseudodesulfovibrio methanolicus</name>
    <dbReference type="NCBI Taxonomy" id="3126690"/>
    <lineage>
        <taxon>Bacteria</taxon>
        <taxon>Pseudomonadati</taxon>
        <taxon>Thermodesulfobacteriota</taxon>
        <taxon>Desulfovibrionia</taxon>
        <taxon>Desulfovibrionales</taxon>
        <taxon>Desulfovibrionaceae</taxon>
    </lineage>
</organism>
<gene>
    <name evidence="1" type="ORF">V8V93_14230</name>
</gene>